<keyword evidence="1" id="KW-0472">Membrane</keyword>
<feature type="transmembrane region" description="Helical" evidence="1">
    <location>
        <begin position="95"/>
        <end position="115"/>
    </location>
</feature>
<evidence type="ECO:0000313" key="3">
    <source>
        <dbReference type="Proteomes" id="UP001501752"/>
    </source>
</evidence>
<evidence type="ECO:0000256" key="1">
    <source>
        <dbReference type="SAM" id="Phobius"/>
    </source>
</evidence>
<proteinExistence type="predicted"/>
<reference evidence="3" key="1">
    <citation type="journal article" date="2019" name="Int. J. Syst. Evol. Microbiol.">
        <title>The Global Catalogue of Microorganisms (GCM) 10K type strain sequencing project: providing services to taxonomists for standard genome sequencing and annotation.</title>
        <authorList>
            <consortium name="The Broad Institute Genomics Platform"/>
            <consortium name="The Broad Institute Genome Sequencing Center for Infectious Disease"/>
            <person name="Wu L."/>
            <person name="Ma J."/>
        </authorList>
    </citation>
    <scope>NUCLEOTIDE SEQUENCE [LARGE SCALE GENOMIC DNA]</scope>
    <source>
        <strain evidence="3">JCM 13006</strain>
    </source>
</reference>
<keyword evidence="3" id="KW-1185">Reference proteome</keyword>
<feature type="transmembrane region" description="Helical" evidence="1">
    <location>
        <begin position="61"/>
        <end position="83"/>
    </location>
</feature>
<keyword evidence="1" id="KW-0812">Transmembrane</keyword>
<feature type="transmembrane region" description="Helical" evidence="1">
    <location>
        <begin position="315"/>
        <end position="332"/>
    </location>
</feature>
<dbReference type="PANTHER" id="PTHR36840">
    <property type="entry name" value="BLL5714 PROTEIN"/>
    <property type="match status" value="1"/>
</dbReference>
<dbReference type="InterPro" id="IPR010640">
    <property type="entry name" value="Low_temperature_requirement_A"/>
</dbReference>
<feature type="transmembrane region" description="Helical" evidence="1">
    <location>
        <begin position="283"/>
        <end position="303"/>
    </location>
</feature>
<feature type="transmembrane region" description="Helical" evidence="1">
    <location>
        <begin position="364"/>
        <end position="381"/>
    </location>
</feature>
<accession>A0ABP9E0R0</accession>
<sequence length="400" mass="42796">MVPRAGRPVIHTRGVISDASRPAAARPELRVSPLELFFDLVFVFTVTQLTDSLAHHLDPSGFARVLVMLAVIWWMYDAFIWLTNAMPPQTHPRRGLLLLGMAGFLVISLTVPHAFEGSGVAFGWAYVLVVAVHTGMFARAGVSRRAVARMGQLNLVNAALVVAGGYLQGTTELLLWTAAFALQFANPYLVDLPQFQLRSDHFVERHGLVMIIAFGESVIAIGVGIGDAHLTATLIAAAMLVLAVCVGLWWAYFGEDDDERAVHFMAGLDDARRNRLAVRLYNLGHYLLLLGVILLATGAKSAVAHPEEVLHTDTAGALAVGVALFLAANTAIRRTIGLSPLLPRLVGAAAVLALGLPLGTRVSALAELAGTVALLAVVLGFEELRARRPAAQRARAVPVD</sequence>
<name>A0ABP9E0R0_9ACTN</name>
<comment type="caution">
    <text evidence="2">The sequence shown here is derived from an EMBL/GenBank/DDBJ whole genome shotgun (WGS) entry which is preliminary data.</text>
</comment>
<dbReference type="PANTHER" id="PTHR36840:SF1">
    <property type="entry name" value="BLL5714 PROTEIN"/>
    <property type="match status" value="1"/>
</dbReference>
<protein>
    <submittedName>
        <fullName evidence="2">Low temperature requirement protein A</fullName>
    </submittedName>
</protein>
<feature type="transmembrane region" description="Helical" evidence="1">
    <location>
        <begin position="341"/>
        <end position="358"/>
    </location>
</feature>
<gene>
    <name evidence="2" type="ORF">GCM10023235_42080</name>
</gene>
<feature type="transmembrane region" description="Helical" evidence="1">
    <location>
        <begin position="231"/>
        <end position="253"/>
    </location>
</feature>
<dbReference type="EMBL" id="BAABIS010000001">
    <property type="protein sequence ID" value="GAA4859806.1"/>
    <property type="molecule type" value="Genomic_DNA"/>
</dbReference>
<feature type="transmembrane region" description="Helical" evidence="1">
    <location>
        <begin position="121"/>
        <end position="138"/>
    </location>
</feature>
<feature type="transmembrane region" description="Helical" evidence="1">
    <location>
        <begin position="202"/>
        <end position="225"/>
    </location>
</feature>
<evidence type="ECO:0000313" key="2">
    <source>
        <dbReference type="EMBL" id="GAA4859806.1"/>
    </source>
</evidence>
<dbReference type="Proteomes" id="UP001501752">
    <property type="component" value="Unassembled WGS sequence"/>
</dbReference>
<organism evidence="2 3">
    <name type="scientific">Kitasatospora terrestris</name>
    <dbReference type="NCBI Taxonomy" id="258051"/>
    <lineage>
        <taxon>Bacteria</taxon>
        <taxon>Bacillati</taxon>
        <taxon>Actinomycetota</taxon>
        <taxon>Actinomycetes</taxon>
        <taxon>Kitasatosporales</taxon>
        <taxon>Streptomycetaceae</taxon>
        <taxon>Kitasatospora</taxon>
    </lineage>
</organism>
<dbReference type="Pfam" id="PF06772">
    <property type="entry name" value="LtrA"/>
    <property type="match status" value="1"/>
</dbReference>
<keyword evidence="1" id="KW-1133">Transmembrane helix</keyword>